<keyword evidence="2" id="KW-0963">Cytoplasm</keyword>
<protein>
    <recommendedName>
        <fullName evidence="2">RTX toxin-activating lysine-acyltransferase</fullName>
        <ecNumber evidence="2">2.3.1.-</ecNumber>
    </recommendedName>
</protein>
<dbReference type="Pfam" id="PF02794">
    <property type="entry name" value="HlyC"/>
    <property type="match status" value="1"/>
</dbReference>
<evidence type="ECO:0000313" key="4">
    <source>
        <dbReference type="EMBL" id="MVZ98066.1"/>
    </source>
</evidence>
<evidence type="ECO:0000313" key="5">
    <source>
        <dbReference type="Proteomes" id="UP000471147"/>
    </source>
</evidence>
<dbReference type="GO" id="GO:0005737">
    <property type="term" value="C:cytoplasm"/>
    <property type="evidence" value="ECO:0007669"/>
    <property type="project" value="UniProtKB-SubCell"/>
</dbReference>
<sequence length="183" mass="20750">MVQKSKRRPTQASSKRQAQDEVTPTVSHLFGEMTWLLSQSQLHRSLTIGDLEWLVMPALLHEQFYLFRDADRPVALATWAKCDEPTVSKLERGVIDPENRLNLEEWKSGDSIWLVDLVTPFANDENKHRELVFADLISGPLSGVQFHFHQLDVTTGNRTSVTVAADAGEKLRETIEAEIKKAE</sequence>
<reference evidence="4 5" key="1">
    <citation type="submission" date="2019-01" db="EMBL/GenBank/DDBJ databases">
        <title>Sphingorhabdus lacus sp.nov., isolated from an oligotrophic freshwater lake.</title>
        <authorList>
            <person name="Park M."/>
        </authorList>
    </citation>
    <scope>NUCLEOTIDE SEQUENCE [LARGE SCALE GENOMIC DNA]</scope>
    <source>
        <strain evidence="4 5">IMCC26285</strain>
    </source>
</reference>
<dbReference type="GO" id="GO:0009404">
    <property type="term" value="P:toxin metabolic process"/>
    <property type="evidence" value="ECO:0007669"/>
    <property type="project" value="UniProtKB-UniRule"/>
</dbReference>
<organism evidence="4 5">
    <name type="scientific">Sphingorhabdus profundilacus</name>
    <dbReference type="NCBI Taxonomy" id="2509718"/>
    <lineage>
        <taxon>Bacteria</taxon>
        <taxon>Pseudomonadati</taxon>
        <taxon>Pseudomonadota</taxon>
        <taxon>Alphaproteobacteria</taxon>
        <taxon>Sphingomonadales</taxon>
        <taxon>Sphingomonadaceae</taxon>
        <taxon>Sphingorhabdus</taxon>
    </lineage>
</organism>
<comment type="similarity">
    <text evidence="1 2">Belongs to the RTX toxin acyltransferase family.</text>
</comment>
<dbReference type="OrthoDB" id="5431564at2"/>
<keyword evidence="2 4" id="KW-0808">Transferase</keyword>
<evidence type="ECO:0000256" key="2">
    <source>
        <dbReference type="RuleBase" id="RU368102"/>
    </source>
</evidence>
<name>A0A6I4M1E6_9SPHN</name>
<dbReference type="AlphaFoldDB" id="A0A6I4M1E6"/>
<feature type="compositionally biased region" description="Polar residues" evidence="3">
    <location>
        <begin position="10"/>
        <end position="23"/>
    </location>
</feature>
<comment type="function">
    <text evidence="2">Involved in fatty acylation of protoxin at internal lysine residues, thereby converting it to the active toxin.</text>
</comment>
<feature type="region of interest" description="Disordered" evidence="3">
    <location>
        <begin position="1"/>
        <end position="23"/>
    </location>
</feature>
<evidence type="ECO:0000256" key="3">
    <source>
        <dbReference type="SAM" id="MobiDB-lite"/>
    </source>
</evidence>
<dbReference type="EMBL" id="SDWJ01000002">
    <property type="protein sequence ID" value="MVZ98066.1"/>
    <property type="molecule type" value="Genomic_DNA"/>
</dbReference>
<keyword evidence="5" id="KW-1185">Reference proteome</keyword>
<dbReference type="PRINTS" id="PR01489">
    <property type="entry name" value="RTXTOXINC"/>
</dbReference>
<proteinExistence type="inferred from homology"/>
<evidence type="ECO:0000256" key="1">
    <source>
        <dbReference type="ARBA" id="ARBA00005686"/>
    </source>
</evidence>
<dbReference type="RefSeq" id="WP_160354025.1">
    <property type="nucleotide sequence ID" value="NZ_SDWJ01000002.1"/>
</dbReference>
<dbReference type="GO" id="GO:0031640">
    <property type="term" value="P:killing of cells of another organism"/>
    <property type="evidence" value="ECO:0007669"/>
    <property type="project" value="UniProtKB-KW"/>
</dbReference>
<dbReference type="Proteomes" id="UP000471147">
    <property type="component" value="Unassembled WGS sequence"/>
</dbReference>
<dbReference type="InterPro" id="IPR003996">
    <property type="entry name" value="RTX_toxin-activating_protC_bac"/>
</dbReference>
<comment type="subcellular location">
    <subcellularLocation>
        <location evidence="2">Cytoplasm</location>
    </subcellularLocation>
</comment>
<dbReference type="EC" id="2.3.1.-" evidence="2"/>
<accession>A0A6I4M1E6</accession>
<comment type="caution">
    <text evidence="4">The sequence shown here is derived from an EMBL/GenBank/DDBJ whole genome shotgun (WGS) entry which is preliminary data.</text>
</comment>
<gene>
    <name evidence="4" type="ORF">EUU23_10145</name>
</gene>
<dbReference type="GO" id="GO:0016746">
    <property type="term" value="F:acyltransferase activity"/>
    <property type="evidence" value="ECO:0007669"/>
    <property type="project" value="UniProtKB-UniRule"/>
</dbReference>
<keyword evidence="2 4" id="KW-0012">Acyltransferase</keyword>
<keyword evidence="2" id="KW-0204">Cytolysis</keyword>